<protein>
    <submittedName>
        <fullName evidence="1">Uncharacterized protein</fullName>
    </submittedName>
</protein>
<dbReference type="Proteomes" id="UP001164963">
    <property type="component" value="Chromosome"/>
</dbReference>
<keyword evidence="2" id="KW-1185">Reference proteome</keyword>
<dbReference type="RefSeq" id="WP_265540465.1">
    <property type="nucleotide sequence ID" value="NZ_CP098740.1"/>
</dbReference>
<organism evidence="1 2">
    <name type="scientific">Streptomyces drozdowiczii</name>
    <dbReference type="NCBI Taxonomy" id="202862"/>
    <lineage>
        <taxon>Bacteria</taxon>
        <taxon>Bacillati</taxon>
        <taxon>Actinomycetota</taxon>
        <taxon>Actinomycetes</taxon>
        <taxon>Kitasatosporales</taxon>
        <taxon>Streptomycetaceae</taxon>
        <taxon>Streptomyces</taxon>
    </lineage>
</organism>
<sequence>MNPFPPAAAAIIDAAIDDYRLLVPPEEQTPAGLTDRIGQYLLSSGYAVRPDVTEPAR</sequence>
<gene>
    <name evidence="1" type="ORF">NEH16_07765</name>
</gene>
<evidence type="ECO:0000313" key="1">
    <source>
        <dbReference type="EMBL" id="UZK54060.1"/>
    </source>
</evidence>
<dbReference type="EMBL" id="CP098740">
    <property type="protein sequence ID" value="UZK54060.1"/>
    <property type="molecule type" value="Genomic_DNA"/>
</dbReference>
<reference evidence="1" key="1">
    <citation type="journal article" date="2022" name="Front. Microbiol.">
        <title>Mirubactin C rescues the lethal effect of cell wall biosynthesis mutations in Bacillus subtilis.</title>
        <authorList>
            <person name="Kepplinger B."/>
            <person name="Wen X."/>
            <person name="Tyler A.R."/>
            <person name="Kim B.Y."/>
            <person name="Brown J."/>
            <person name="Banks P."/>
            <person name="Dashti Y."/>
            <person name="Mackenzie E.S."/>
            <person name="Wills C."/>
            <person name="Kawai Y."/>
            <person name="Waldron K.J."/>
            <person name="Allenby N.E.E."/>
            <person name="Wu L.J."/>
            <person name="Hall M.J."/>
            <person name="Errington J."/>
        </authorList>
    </citation>
    <scope>NUCLEOTIDE SEQUENCE</scope>
    <source>
        <strain evidence="1">MDA8-470</strain>
    </source>
</reference>
<evidence type="ECO:0000313" key="2">
    <source>
        <dbReference type="Proteomes" id="UP001164963"/>
    </source>
</evidence>
<proteinExistence type="predicted"/>
<name>A0ABY6PPE6_9ACTN</name>
<accession>A0ABY6PPE6</accession>